<dbReference type="Proteomes" id="UP000236724">
    <property type="component" value="Unassembled WGS sequence"/>
</dbReference>
<reference evidence="1 2" key="1">
    <citation type="submission" date="2016-10" db="EMBL/GenBank/DDBJ databases">
        <authorList>
            <person name="de Groot N.N."/>
        </authorList>
    </citation>
    <scope>NUCLEOTIDE SEQUENCE [LARGE SCALE GENOMIC DNA]</scope>
    <source>
        <strain evidence="1">MBHS1</strain>
    </source>
</reference>
<dbReference type="RefSeq" id="WP_103919271.1">
    <property type="nucleotide sequence ID" value="NZ_FMSV02000192.1"/>
</dbReference>
<evidence type="ECO:0000313" key="2">
    <source>
        <dbReference type="Proteomes" id="UP000236724"/>
    </source>
</evidence>
<keyword evidence="2" id="KW-1185">Reference proteome</keyword>
<accession>A0A1H6F7M1</accession>
<gene>
    <name evidence="1" type="ORF">MBHS_01172</name>
</gene>
<name>A0A1H6F7M1_9GAMM</name>
<sequence>MEEAENLCNRIAIIHKGKIIENGEKKNILRKLESEALEFDVKSPLHTIPEDLKKFQAKISK</sequence>
<organism evidence="1 2">
    <name type="scientific">Candidatus Venteria ishoeyi</name>
    <dbReference type="NCBI Taxonomy" id="1899563"/>
    <lineage>
        <taxon>Bacteria</taxon>
        <taxon>Pseudomonadati</taxon>
        <taxon>Pseudomonadota</taxon>
        <taxon>Gammaproteobacteria</taxon>
        <taxon>Thiotrichales</taxon>
        <taxon>Thiotrichaceae</taxon>
        <taxon>Venteria</taxon>
    </lineage>
</organism>
<evidence type="ECO:0000313" key="1">
    <source>
        <dbReference type="EMBL" id="SEH05319.1"/>
    </source>
</evidence>
<dbReference type="EMBL" id="FMSV02000192">
    <property type="protein sequence ID" value="SEH05319.1"/>
    <property type="molecule type" value="Genomic_DNA"/>
</dbReference>
<dbReference type="AlphaFoldDB" id="A0A1H6F7M1"/>
<protein>
    <submittedName>
        <fullName evidence="1">Uncharacterized protein</fullName>
    </submittedName>
</protein>
<proteinExistence type="predicted"/>